<name>A0A9E9LGE1_9BURK</name>
<gene>
    <name evidence="3" type="ORF">NB645_01910</name>
    <name evidence="2" type="ORF">NB646_03010</name>
</gene>
<proteinExistence type="predicted"/>
<dbReference type="RefSeq" id="WP_269264998.1">
    <property type="nucleotide sequence ID" value="NZ_CP098248.1"/>
</dbReference>
<dbReference type="Proteomes" id="UP001164819">
    <property type="component" value="Chromosome"/>
</dbReference>
<dbReference type="InterPro" id="IPR005135">
    <property type="entry name" value="Endo/exonuclease/phosphatase"/>
</dbReference>
<feature type="domain" description="Endonuclease/exonuclease/phosphatase" evidence="1">
    <location>
        <begin position="8"/>
        <end position="311"/>
    </location>
</feature>
<dbReference type="GO" id="GO:0004519">
    <property type="term" value="F:endonuclease activity"/>
    <property type="evidence" value="ECO:0007669"/>
    <property type="project" value="UniProtKB-KW"/>
</dbReference>
<evidence type="ECO:0000313" key="4">
    <source>
        <dbReference type="Proteomes" id="UP001164794"/>
    </source>
</evidence>
<reference evidence="3" key="1">
    <citation type="journal article" date="2022" name="Front. Microbiol.">
        <title>New perspectives on an old grouping: The genomic and phenotypic variability of Oxalobacter formigenes and the implications for calcium oxalate stone prevention.</title>
        <authorList>
            <person name="Chmiel J.A."/>
            <person name="Carr C."/>
            <person name="Stuivenberg G.A."/>
            <person name="Venema R."/>
            <person name="Chanyi R.M."/>
            <person name="Al K.F."/>
            <person name="Giguere D."/>
            <person name="Say H."/>
            <person name="Akouris P.P."/>
            <person name="Dominguez Romero S.A."/>
            <person name="Kwong A."/>
            <person name="Tai V."/>
            <person name="Koval S.F."/>
            <person name="Razvi H."/>
            <person name="Bjazevic J."/>
            <person name="Burton J.P."/>
        </authorList>
    </citation>
    <scope>NUCLEOTIDE SEQUENCE</scope>
    <source>
        <strain evidence="3">HOxNP-1</strain>
    </source>
</reference>
<keyword evidence="2" id="KW-0540">Nuclease</keyword>
<evidence type="ECO:0000259" key="1">
    <source>
        <dbReference type="Pfam" id="PF03372"/>
    </source>
</evidence>
<dbReference type="PANTHER" id="PTHR42834">
    <property type="entry name" value="ENDONUCLEASE/EXONUCLEASE/PHOSPHATASE FAMILY PROTEIN (AFU_ORTHOLOGUE AFUA_3G09210)"/>
    <property type="match status" value="1"/>
</dbReference>
<dbReference type="Proteomes" id="UP001164794">
    <property type="component" value="Chromosome"/>
</dbReference>
<sequence length="321" mass="36644">MQQEIRLATFNVRNLVLPEIAYYDDLPAYTQEEYQAKTTWIAQRIDLCDADIIGFQEIFSKKALSDVMAKTQRYRHATLICFDQNNPPAILKPQVALLTRFPLAGSPQTHRNFPKKFQITLPITDTVINQFSRPVLEAPVLLPNGQILNIYVVHLKSKRPDFIRFTAKPDPYQYGLAALRSLMRRAADALGVRTLVSEFRQDNALPVAILGDFNDFSQAVSTCIITGEEHESDHSLSPFYRLYDCFDIQTEPETRNGEIARFMEADGTPRIDHIFVSEEFTETSGYLTGRVKNMIYLQNEGNPDRPELSDHNLAVVTIELR</sequence>
<accession>A0A9E9LGE1</accession>
<dbReference type="EMBL" id="CP098248">
    <property type="protein sequence ID" value="WAV97527.1"/>
    <property type="molecule type" value="Genomic_DNA"/>
</dbReference>
<dbReference type="InterPro" id="IPR036691">
    <property type="entry name" value="Endo/exonu/phosph_ase_sf"/>
</dbReference>
<evidence type="ECO:0000313" key="2">
    <source>
        <dbReference type="EMBL" id="WAV91736.1"/>
    </source>
</evidence>
<dbReference type="Pfam" id="PF03372">
    <property type="entry name" value="Exo_endo_phos"/>
    <property type="match status" value="1"/>
</dbReference>
<reference evidence="2" key="2">
    <citation type="journal article" date="2022" name="Front. Microbiol.">
        <title>New perspectives on an old grouping: The genomic and phenotypic variability of Oxalobacter formigenes and the implications for calcium oxalate stone prevention.</title>
        <authorList>
            <person name="Chmiel J.A."/>
            <person name="Carr C."/>
            <person name="Stuivenberg G.A."/>
            <person name="Venema R."/>
            <person name="Chanyi R.M."/>
            <person name="Al K.F."/>
            <person name="Giguere D."/>
            <person name="Say H."/>
            <person name="Akouris P.P."/>
            <person name="Dominguez Romero S.A."/>
            <person name="Kwong A."/>
            <person name="Tai V."/>
            <person name="Koval S.F."/>
            <person name="Razvi H."/>
            <person name="Bjazevic J."/>
            <person name="Burton J.P."/>
        </authorList>
    </citation>
    <scope>NUCLEOTIDE SEQUENCE</scope>
    <source>
        <strain evidence="2">OxK</strain>
    </source>
</reference>
<protein>
    <submittedName>
        <fullName evidence="2">Endonuclease/exonuclease/phosphatase family protein</fullName>
    </submittedName>
</protein>
<dbReference type="EMBL" id="CP098251">
    <property type="protein sequence ID" value="WAV91736.1"/>
    <property type="molecule type" value="Genomic_DNA"/>
</dbReference>
<evidence type="ECO:0000313" key="3">
    <source>
        <dbReference type="EMBL" id="WAV97527.1"/>
    </source>
</evidence>
<dbReference type="Gene3D" id="3.60.10.10">
    <property type="entry name" value="Endonuclease/exonuclease/phosphatase"/>
    <property type="match status" value="1"/>
</dbReference>
<dbReference type="PANTHER" id="PTHR42834:SF1">
    <property type="entry name" value="ENDONUCLEASE_EXONUCLEASE_PHOSPHATASE FAMILY PROTEIN (AFU_ORTHOLOGUE AFUA_3G09210)"/>
    <property type="match status" value="1"/>
</dbReference>
<keyword evidence="4" id="KW-1185">Reference proteome</keyword>
<dbReference type="AlphaFoldDB" id="A0A9E9LGE1"/>
<organism evidence="2">
    <name type="scientific">Oxalobacter aliiformigenes</name>
    <dbReference type="NCBI Taxonomy" id="2946593"/>
    <lineage>
        <taxon>Bacteria</taxon>
        <taxon>Pseudomonadati</taxon>
        <taxon>Pseudomonadota</taxon>
        <taxon>Betaproteobacteria</taxon>
        <taxon>Burkholderiales</taxon>
        <taxon>Oxalobacteraceae</taxon>
        <taxon>Oxalobacter</taxon>
    </lineage>
</organism>
<keyword evidence="2" id="KW-0255">Endonuclease</keyword>
<dbReference type="SUPFAM" id="SSF56219">
    <property type="entry name" value="DNase I-like"/>
    <property type="match status" value="1"/>
</dbReference>
<keyword evidence="2" id="KW-0378">Hydrolase</keyword>